<dbReference type="SUPFAM" id="SSF74853">
    <property type="entry name" value="Lamin A/C globular tail domain"/>
    <property type="match status" value="1"/>
</dbReference>
<keyword evidence="3" id="KW-1185">Reference proteome</keyword>
<evidence type="ECO:0000313" key="3">
    <source>
        <dbReference type="Proteomes" id="UP000481043"/>
    </source>
</evidence>
<dbReference type="InterPro" id="IPR052159">
    <property type="entry name" value="Competence_DNA_uptake"/>
</dbReference>
<dbReference type="InterPro" id="IPR035681">
    <property type="entry name" value="ComA-like_MBL"/>
</dbReference>
<dbReference type="PROSITE" id="PS51841">
    <property type="entry name" value="LTD"/>
    <property type="match status" value="1"/>
</dbReference>
<dbReference type="GO" id="GO:0016787">
    <property type="term" value="F:hydrolase activity"/>
    <property type="evidence" value="ECO:0007669"/>
    <property type="project" value="UniProtKB-KW"/>
</dbReference>
<dbReference type="RefSeq" id="WP_163181365.1">
    <property type="nucleotide sequence ID" value="NZ_JAAIWM010000008.1"/>
</dbReference>
<reference evidence="2 3" key="1">
    <citation type="submission" date="2020-02" db="EMBL/GenBank/DDBJ databases">
        <title>Bacillus aquiflavi sp. nov., isolated from yellow water of strong flavor Chinese baijiu in Yibin region of China.</title>
        <authorList>
            <person name="Xie J."/>
        </authorList>
    </citation>
    <scope>NUCLEOTIDE SEQUENCE [LARGE SCALE GENOMIC DNA]</scope>
    <source>
        <strain evidence="2 3">SA4</strain>
    </source>
</reference>
<evidence type="ECO:0000313" key="2">
    <source>
        <dbReference type="EMBL" id="NEY73633.1"/>
    </source>
</evidence>
<gene>
    <name evidence="2" type="ORF">G4D63_18110</name>
</gene>
<dbReference type="InterPro" id="IPR001279">
    <property type="entry name" value="Metallo-B-lactamas"/>
</dbReference>
<evidence type="ECO:0000259" key="1">
    <source>
        <dbReference type="PROSITE" id="PS51841"/>
    </source>
</evidence>
<dbReference type="InterPro" id="IPR036866">
    <property type="entry name" value="RibonucZ/Hydroxyglut_hydro"/>
</dbReference>
<dbReference type="Gene3D" id="3.60.15.10">
    <property type="entry name" value="Ribonuclease Z/Hydroxyacylglutathione hydrolase-like"/>
    <property type="match status" value="1"/>
</dbReference>
<keyword evidence="2" id="KW-0378">Hydrolase</keyword>
<dbReference type="EMBL" id="JAAIWM010000008">
    <property type="protein sequence ID" value="NEY73633.1"/>
    <property type="molecule type" value="Genomic_DNA"/>
</dbReference>
<protein>
    <submittedName>
        <fullName evidence="2">MBL fold metallo-hydrolase</fullName>
    </submittedName>
</protein>
<dbReference type="AlphaFoldDB" id="A0A6M0QBD0"/>
<dbReference type="InterPro" id="IPR036415">
    <property type="entry name" value="Lamin_tail_dom_sf"/>
</dbReference>
<dbReference type="SUPFAM" id="SSF56281">
    <property type="entry name" value="Metallo-hydrolase/oxidoreductase"/>
    <property type="match status" value="1"/>
</dbReference>
<feature type="domain" description="LTD" evidence="1">
    <location>
        <begin position="291"/>
        <end position="405"/>
    </location>
</feature>
<dbReference type="PANTHER" id="PTHR30619">
    <property type="entry name" value="DNA INTERNALIZATION/COMPETENCE PROTEIN COMEC/REC2"/>
    <property type="match status" value="1"/>
</dbReference>
<dbReference type="SMART" id="SM00849">
    <property type="entry name" value="Lactamase_B"/>
    <property type="match status" value="1"/>
</dbReference>
<name>A0A6M0QBD0_9BACI</name>
<organism evidence="2 3">
    <name type="scientific">Bacillus mesophilus</name>
    <dbReference type="NCBI Taxonomy" id="1808955"/>
    <lineage>
        <taxon>Bacteria</taxon>
        <taxon>Bacillati</taxon>
        <taxon>Bacillota</taxon>
        <taxon>Bacilli</taxon>
        <taxon>Bacillales</taxon>
        <taxon>Bacillaceae</taxon>
        <taxon>Bacillus</taxon>
    </lineage>
</organism>
<dbReference type="Pfam" id="PF00753">
    <property type="entry name" value="Lactamase_B"/>
    <property type="match status" value="1"/>
</dbReference>
<accession>A0A6M0QBD0</accession>
<sequence>MKKTIISFLVMLFLVTLPIGTSTNHKVEAIWFQSPQLEVHFINVGQGDGVLVIMPNGKKMLVDGGPRESGIRIVDYLKKHSIDELDLVVSTHPDADHIGGLIHVLQNIKVKQVLDSGKLHTTETYREYLQIVRRNQIPMEIAKIGQSVELDQRVDVTILNSHNADEENNEASIVMKITLGKVDYLLAADAEGDSEKEMLARQDLEAEIMKVAHHGSVTSTSEEFLNKVDPKIAILSFGAENPYGHPHKEVVQRLKEHDIKIYSTSEYESLVVKTNGRSYKIYSKIDEVGQLKAAHPKQYVGNLAIVELDLKKEKIMIKNNRDHDVLMMGWKIISEVGNQVFQFPPDYVLKAGDTVTVYSTDKKLPHHSDVLWWLEETNIWNDVGDRALLFTPNGGLADYEGKKSS</sequence>
<comment type="caution">
    <text evidence="2">The sequence shown here is derived from an EMBL/GenBank/DDBJ whole genome shotgun (WGS) entry which is preliminary data.</text>
</comment>
<dbReference type="Gene3D" id="2.60.40.1260">
    <property type="entry name" value="Lamin Tail domain"/>
    <property type="match status" value="1"/>
</dbReference>
<dbReference type="CDD" id="cd07731">
    <property type="entry name" value="ComA-like_MBL-fold"/>
    <property type="match status" value="1"/>
</dbReference>
<dbReference type="PANTHER" id="PTHR30619:SF7">
    <property type="entry name" value="BETA-LACTAMASE DOMAIN PROTEIN"/>
    <property type="match status" value="1"/>
</dbReference>
<dbReference type="Pfam" id="PF00932">
    <property type="entry name" value="LTD"/>
    <property type="match status" value="1"/>
</dbReference>
<proteinExistence type="predicted"/>
<dbReference type="InterPro" id="IPR001322">
    <property type="entry name" value="Lamin_tail_dom"/>
</dbReference>
<dbReference type="Proteomes" id="UP000481043">
    <property type="component" value="Unassembled WGS sequence"/>
</dbReference>